<proteinExistence type="predicted"/>
<gene>
    <name evidence="1" type="ORF">R3W88_027313</name>
</gene>
<accession>A0AAV9LIH7</accession>
<dbReference type="EMBL" id="JAWPEI010000006">
    <property type="protein sequence ID" value="KAK4724534.1"/>
    <property type="molecule type" value="Genomic_DNA"/>
</dbReference>
<evidence type="ECO:0000313" key="1">
    <source>
        <dbReference type="EMBL" id="KAK4724534.1"/>
    </source>
</evidence>
<name>A0AAV9LIH7_9SOLN</name>
<evidence type="ECO:0000313" key="2">
    <source>
        <dbReference type="Proteomes" id="UP001311915"/>
    </source>
</evidence>
<organism evidence="1 2">
    <name type="scientific">Solanum pinnatisectum</name>
    <name type="common">tansyleaf nightshade</name>
    <dbReference type="NCBI Taxonomy" id="50273"/>
    <lineage>
        <taxon>Eukaryota</taxon>
        <taxon>Viridiplantae</taxon>
        <taxon>Streptophyta</taxon>
        <taxon>Embryophyta</taxon>
        <taxon>Tracheophyta</taxon>
        <taxon>Spermatophyta</taxon>
        <taxon>Magnoliopsida</taxon>
        <taxon>eudicotyledons</taxon>
        <taxon>Gunneridae</taxon>
        <taxon>Pentapetalae</taxon>
        <taxon>asterids</taxon>
        <taxon>lamiids</taxon>
        <taxon>Solanales</taxon>
        <taxon>Solanaceae</taxon>
        <taxon>Solanoideae</taxon>
        <taxon>Solaneae</taxon>
        <taxon>Solanum</taxon>
    </lineage>
</organism>
<dbReference type="AlphaFoldDB" id="A0AAV9LIH7"/>
<dbReference type="PANTHER" id="PTHR32108:SF6">
    <property type="entry name" value="GAG-PRO"/>
    <property type="match status" value="1"/>
</dbReference>
<keyword evidence="2" id="KW-1185">Reference proteome</keyword>
<sequence>MSIRNDSVIQIRKAPKVFTPLRESQIQLYERLRAMGMFHPIEGRTFNPLEKFYRADHICAYHSGVVGHDTENCSTLKHKIQNMINNNLINIEETTSRDNILDV</sequence>
<dbReference type="Proteomes" id="UP001311915">
    <property type="component" value="Unassembled WGS sequence"/>
</dbReference>
<dbReference type="PANTHER" id="PTHR32108">
    <property type="entry name" value="DNA-DIRECTED RNA POLYMERASE SUBUNIT ALPHA"/>
    <property type="match status" value="1"/>
</dbReference>
<protein>
    <submittedName>
        <fullName evidence="1">Uncharacterized protein</fullName>
    </submittedName>
</protein>
<comment type="caution">
    <text evidence="1">The sequence shown here is derived from an EMBL/GenBank/DDBJ whole genome shotgun (WGS) entry which is preliminary data.</text>
</comment>
<reference evidence="1 2" key="1">
    <citation type="submission" date="2023-10" db="EMBL/GenBank/DDBJ databases">
        <title>Genome-Wide Identification Analysis in wild type Solanum Pinnatisectum Reveals Some Genes Defensing Phytophthora Infestans.</title>
        <authorList>
            <person name="Sun C."/>
        </authorList>
    </citation>
    <scope>NUCLEOTIDE SEQUENCE [LARGE SCALE GENOMIC DNA]</scope>
    <source>
        <strain evidence="1">LQN</strain>
        <tissue evidence="1">Leaf</tissue>
    </source>
</reference>